<gene>
    <name evidence="2" type="ORF">KUTeg_016621</name>
</gene>
<comment type="caution">
    <text evidence="2">The sequence shown here is derived from an EMBL/GenBank/DDBJ whole genome shotgun (WGS) entry which is preliminary data.</text>
</comment>
<evidence type="ECO:0000313" key="3">
    <source>
        <dbReference type="Proteomes" id="UP001217089"/>
    </source>
</evidence>
<reference evidence="2 3" key="1">
    <citation type="submission" date="2022-12" db="EMBL/GenBank/DDBJ databases">
        <title>Chromosome-level genome of Tegillarca granosa.</title>
        <authorList>
            <person name="Kim J."/>
        </authorList>
    </citation>
    <scope>NUCLEOTIDE SEQUENCE [LARGE SCALE GENOMIC DNA]</scope>
    <source>
        <strain evidence="2">Teg-2019</strain>
        <tissue evidence="2">Adductor muscle</tissue>
    </source>
</reference>
<feature type="region of interest" description="Disordered" evidence="1">
    <location>
        <begin position="38"/>
        <end position="59"/>
    </location>
</feature>
<sequence length="59" mass="6692">MATNITSSISEIKIDSKSKQHCCVPLCTSDARYNPNLNVHHIPKDPDVRKTVDNKDKKR</sequence>
<name>A0ABQ9ENX8_TEGGR</name>
<keyword evidence="3" id="KW-1185">Reference proteome</keyword>
<feature type="compositionally biased region" description="Basic and acidic residues" evidence="1">
    <location>
        <begin position="42"/>
        <end position="59"/>
    </location>
</feature>
<dbReference type="EMBL" id="JARBDR010000813">
    <property type="protein sequence ID" value="KAJ8306076.1"/>
    <property type="molecule type" value="Genomic_DNA"/>
</dbReference>
<dbReference type="Proteomes" id="UP001217089">
    <property type="component" value="Unassembled WGS sequence"/>
</dbReference>
<organism evidence="2 3">
    <name type="scientific">Tegillarca granosa</name>
    <name type="common">Malaysian cockle</name>
    <name type="synonym">Anadara granosa</name>
    <dbReference type="NCBI Taxonomy" id="220873"/>
    <lineage>
        <taxon>Eukaryota</taxon>
        <taxon>Metazoa</taxon>
        <taxon>Spiralia</taxon>
        <taxon>Lophotrochozoa</taxon>
        <taxon>Mollusca</taxon>
        <taxon>Bivalvia</taxon>
        <taxon>Autobranchia</taxon>
        <taxon>Pteriomorphia</taxon>
        <taxon>Arcoida</taxon>
        <taxon>Arcoidea</taxon>
        <taxon>Arcidae</taxon>
        <taxon>Tegillarca</taxon>
    </lineage>
</organism>
<accession>A0ABQ9ENX8</accession>
<protein>
    <submittedName>
        <fullName evidence="2">Uncharacterized protein</fullName>
    </submittedName>
</protein>
<proteinExistence type="predicted"/>
<evidence type="ECO:0000256" key="1">
    <source>
        <dbReference type="SAM" id="MobiDB-lite"/>
    </source>
</evidence>
<evidence type="ECO:0000313" key="2">
    <source>
        <dbReference type="EMBL" id="KAJ8306076.1"/>
    </source>
</evidence>